<dbReference type="EMBL" id="CH991552">
    <property type="protein sequence ID" value="EDQ89072.1"/>
    <property type="molecule type" value="Genomic_DNA"/>
</dbReference>
<dbReference type="SUPFAM" id="SSF50729">
    <property type="entry name" value="PH domain-like"/>
    <property type="match status" value="2"/>
</dbReference>
<feature type="region of interest" description="Disordered" evidence="1">
    <location>
        <begin position="392"/>
        <end position="502"/>
    </location>
</feature>
<dbReference type="KEGG" id="mbr:MONBRDRAFT_8424"/>
<dbReference type="PROSITE" id="PS50003">
    <property type="entry name" value="PH_DOMAIN"/>
    <property type="match status" value="1"/>
</dbReference>
<evidence type="ECO:0000259" key="3">
    <source>
        <dbReference type="PROSITE" id="PS50190"/>
    </source>
</evidence>
<dbReference type="PANTHER" id="PTHR10663">
    <property type="entry name" value="GUANYL-NUCLEOTIDE EXCHANGE FACTOR"/>
    <property type="match status" value="1"/>
</dbReference>
<dbReference type="Proteomes" id="UP000001357">
    <property type="component" value="Unassembled WGS sequence"/>
</dbReference>
<name>A9V004_MONBE</name>
<dbReference type="InterPro" id="IPR001849">
    <property type="entry name" value="PH_domain"/>
</dbReference>
<dbReference type="PROSITE" id="PS50190">
    <property type="entry name" value="SEC7"/>
    <property type="match status" value="1"/>
</dbReference>
<organism evidence="4 5">
    <name type="scientific">Monosiga brevicollis</name>
    <name type="common">Choanoflagellate</name>
    <dbReference type="NCBI Taxonomy" id="81824"/>
    <lineage>
        <taxon>Eukaryota</taxon>
        <taxon>Choanoflagellata</taxon>
        <taxon>Craspedida</taxon>
        <taxon>Salpingoecidae</taxon>
        <taxon>Monosiga</taxon>
    </lineage>
</organism>
<dbReference type="AlphaFoldDB" id="A9V004"/>
<sequence length="857" mass="95543">MSFSSGHVAVAPGAVPIHIGWMTKMGKHRASWKHRFFVLFQNGQVAYFPDENYQATKPKGTFSISARSQVLLESQCPVGIWPEEKTRPQTGFGLKTDSRLYYMYCEQPEAADRWRNALHQAIVKGLAATKTPLESSDEEDFEKTDPEALEAKSRDELLALSRCLQLRSSELSHSLARLESELQHMEDSAFLQREYIASLERLLTAHNIPYEDAVPRFGFAEEVFGFEEEDAAAAAAHPAVHPDSSTSADRVDPAVEYDARVRDRAAMVIQRAWHSHRLRKHFEQVRQQQLQRARARSVSSRRGTITANTRGLSVSRTRASLARQNRVPSTSLGLRSASNAYCGPSGGTLRHTSQNQRLMPSVNSLITLPKPGSSQTPNQRFNPTLVRIDTVREGRHSPLLRAHTVTERPGEDEEDEEAAAPPALTPTAPEADATAQHHLPAQPESPRTASPVAASDDLVDTENDAPRSRGDTLTEASVKANAPSTKPDSASGASRSPPASPLVLQRQSTASFALTSIPTAADPLRAARIAIYRFNRKPHKALDDLVAAGLVSNDPTSIVKFVCEEPGISRAAIGDLFGLPEERTRELLKAYAATFDFQNVTVDSALRLFLLSFRIPGEAQKIERVLMAFATRYYAQNEHSFNHEDTVLVLSFSILMLQTDLHNPSNPRRMTKEEFIRNNRGIDDGEDIPRGILEGIYKRIAEEEFQCCIDHTAITERYESRITNRLPERLVTEERAFVLETEVAELSRSKAKSNIKRQVSLVLFNDLLLVLLRSKWDRRFELKRYIPLAGVTVRKGPNTPAGRCYELAQDASGECVLRFGGLQDNYVLEQLRVYIRQTKDALDPNVRLSGTPPSTEC</sequence>
<dbReference type="FunFam" id="1.10.1000.11:FF:000002">
    <property type="entry name" value="Cytohesin 1"/>
    <property type="match status" value="1"/>
</dbReference>
<dbReference type="STRING" id="81824.A9V004"/>
<reference evidence="4 5" key="1">
    <citation type="journal article" date="2008" name="Nature">
        <title>The genome of the choanoflagellate Monosiga brevicollis and the origin of metazoans.</title>
        <authorList>
            <consortium name="JGI Sequencing"/>
            <person name="King N."/>
            <person name="Westbrook M.J."/>
            <person name="Young S.L."/>
            <person name="Kuo A."/>
            <person name="Abedin M."/>
            <person name="Chapman J."/>
            <person name="Fairclough S."/>
            <person name="Hellsten U."/>
            <person name="Isogai Y."/>
            <person name="Letunic I."/>
            <person name="Marr M."/>
            <person name="Pincus D."/>
            <person name="Putnam N."/>
            <person name="Rokas A."/>
            <person name="Wright K.J."/>
            <person name="Zuzow R."/>
            <person name="Dirks W."/>
            <person name="Good M."/>
            <person name="Goodstein D."/>
            <person name="Lemons D."/>
            <person name="Li W."/>
            <person name="Lyons J.B."/>
            <person name="Morris A."/>
            <person name="Nichols S."/>
            <person name="Richter D.J."/>
            <person name="Salamov A."/>
            <person name="Bork P."/>
            <person name="Lim W.A."/>
            <person name="Manning G."/>
            <person name="Miller W.T."/>
            <person name="McGinnis W."/>
            <person name="Shapiro H."/>
            <person name="Tjian R."/>
            <person name="Grigoriev I.V."/>
            <person name="Rokhsar D."/>
        </authorList>
    </citation>
    <scope>NUCLEOTIDE SEQUENCE [LARGE SCALE GENOMIC DNA]</scope>
    <source>
        <strain evidence="5">MX1 / ATCC 50154</strain>
    </source>
</reference>
<dbReference type="Pfam" id="PF00169">
    <property type="entry name" value="PH"/>
    <property type="match status" value="1"/>
</dbReference>
<dbReference type="PANTHER" id="PTHR10663:SF402">
    <property type="entry name" value="MIP16918P"/>
    <property type="match status" value="1"/>
</dbReference>
<dbReference type="InParanoid" id="A9V004"/>
<feature type="domain" description="PH" evidence="2">
    <location>
        <begin position="15"/>
        <end position="123"/>
    </location>
</feature>
<dbReference type="GO" id="GO:0032012">
    <property type="term" value="P:regulation of ARF protein signal transduction"/>
    <property type="evidence" value="ECO:0007669"/>
    <property type="project" value="InterPro"/>
</dbReference>
<dbReference type="InterPro" id="IPR023394">
    <property type="entry name" value="Sec7_C_sf"/>
</dbReference>
<dbReference type="CDD" id="cd00171">
    <property type="entry name" value="Sec7"/>
    <property type="match status" value="1"/>
</dbReference>
<evidence type="ECO:0000313" key="4">
    <source>
        <dbReference type="EMBL" id="EDQ89072.1"/>
    </source>
</evidence>
<dbReference type="GO" id="GO:0005085">
    <property type="term" value="F:guanyl-nucleotide exchange factor activity"/>
    <property type="evidence" value="ECO:0000318"/>
    <property type="project" value="GO_Central"/>
</dbReference>
<dbReference type="Pfam" id="PF01369">
    <property type="entry name" value="Sec7"/>
    <property type="match status" value="1"/>
</dbReference>
<dbReference type="OMA" id="CHEDTAF"/>
<accession>A9V004</accession>
<evidence type="ECO:0000259" key="2">
    <source>
        <dbReference type="PROSITE" id="PS50003"/>
    </source>
</evidence>
<feature type="domain" description="SEC7" evidence="3">
    <location>
        <begin position="516"/>
        <end position="703"/>
    </location>
</feature>
<dbReference type="RefSeq" id="XP_001746177.1">
    <property type="nucleotide sequence ID" value="XM_001746125.1"/>
</dbReference>
<dbReference type="InterPro" id="IPR035999">
    <property type="entry name" value="Sec7_dom_sf"/>
</dbReference>
<gene>
    <name evidence="4" type="ORF">MONBRDRAFT_8424</name>
</gene>
<dbReference type="GeneID" id="5891429"/>
<evidence type="ECO:0000313" key="5">
    <source>
        <dbReference type="Proteomes" id="UP000001357"/>
    </source>
</evidence>
<feature type="compositionally biased region" description="Low complexity" evidence="1">
    <location>
        <begin position="419"/>
        <end position="434"/>
    </location>
</feature>
<dbReference type="Gene3D" id="1.10.220.20">
    <property type="match status" value="1"/>
</dbReference>
<keyword evidence="5" id="KW-1185">Reference proteome</keyword>
<protein>
    <recommendedName>
        <fullName evidence="6">SEC7 domain-containing protein</fullName>
    </recommendedName>
</protein>
<dbReference type="Gene3D" id="1.10.1000.11">
    <property type="entry name" value="Arf Nucleotide-binding Site Opener,domain 2"/>
    <property type="match status" value="1"/>
</dbReference>
<evidence type="ECO:0008006" key="6">
    <source>
        <dbReference type="Google" id="ProtNLM"/>
    </source>
</evidence>
<dbReference type="PROSITE" id="PS50096">
    <property type="entry name" value="IQ"/>
    <property type="match status" value="1"/>
</dbReference>
<dbReference type="eggNOG" id="KOG0931">
    <property type="taxonomic scope" value="Eukaryota"/>
</dbReference>
<dbReference type="InterPro" id="IPR011993">
    <property type="entry name" value="PH-like_dom_sf"/>
</dbReference>
<dbReference type="SMART" id="SM00222">
    <property type="entry name" value="Sec7"/>
    <property type="match status" value="1"/>
</dbReference>
<evidence type="ECO:0000256" key="1">
    <source>
        <dbReference type="SAM" id="MobiDB-lite"/>
    </source>
</evidence>
<dbReference type="InterPro" id="IPR000904">
    <property type="entry name" value="Sec7_dom"/>
</dbReference>
<proteinExistence type="predicted"/>
<dbReference type="SMART" id="SM00233">
    <property type="entry name" value="PH"/>
    <property type="match status" value="1"/>
</dbReference>
<dbReference type="SUPFAM" id="SSF48425">
    <property type="entry name" value="Sec7 domain"/>
    <property type="match status" value="1"/>
</dbReference>
<dbReference type="Gene3D" id="2.30.29.30">
    <property type="entry name" value="Pleckstrin-homology domain (PH domain)/Phosphotyrosine-binding domain (PTB)"/>
    <property type="match status" value="2"/>
</dbReference>